<dbReference type="InterPro" id="IPR005872">
    <property type="entry name" value="SUI1_arc_bac"/>
</dbReference>
<dbReference type="Proteomes" id="UP000217289">
    <property type="component" value="Chromosome"/>
</dbReference>
<evidence type="ECO:0000256" key="3">
    <source>
        <dbReference type="SAM" id="MobiDB-lite"/>
    </source>
</evidence>
<keyword evidence="5" id="KW-0396">Initiation factor</keyword>
<dbReference type="RefSeq" id="WP_095980395.1">
    <property type="nucleotide sequence ID" value="NZ_CP022163.1"/>
</dbReference>
<sequence length="122" mass="13631">MAKKEDTAEGFHHPFARLQGLRDTLPSSQPERRPEDFPDTPPPHGPERVTLRRENTRGGEEVTVVEGLGLSSPELQAWLQALQRGLACTGSVDGERLVLRGDHRFKLPDLLLRRGVKRVVHG</sequence>
<dbReference type="AlphaFoldDB" id="A0A250IK72"/>
<name>A0A250IK72_9BACT</name>
<dbReference type="Pfam" id="PF01253">
    <property type="entry name" value="SUI1"/>
    <property type="match status" value="1"/>
</dbReference>
<dbReference type="PROSITE" id="PS50296">
    <property type="entry name" value="SUI1"/>
    <property type="match status" value="1"/>
</dbReference>
<dbReference type="GO" id="GO:0003743">
    <property type="term" value="F:translation initiation factor activity"/>
    <property type="evidence" value="ECO:0007669"/>
    <property type="project" value="UniProtKB-KW"/>
</dbReference>
<keyword evidence="6" id="KW-1185">Reference proteome</keyword>
<dbReference type="GO" id="GO:0006417">
    <property type="term" value="P:regulation of translation"/>
    <property type="evidence" value="ECO:0007669"/>
    <property type="project" value="UniProtKB-KW"/>
</dbReference>
<dbReference type="CDD" id="cd11567">
    <property type="entry name" value="YciH_like"/>
    <property type="match status" value="1"/>
</dbReference>
<dbReference type="EMBL" id="CP022163">
    <property type="protein sequence ID" value="ATB32174.1"/>
    <property type="molecule type" value="Genomic_DNA"/>
</dbReference>
<dbReference type="InterPro" id="IPR036877">
    <property type="entry name" value="SUI1_dom_sf"/>
</dbReference>
<evidence type="ECO:0000259" key="4">
    <source>
        <dbReference type="PROSITE" id="PS50296"/>
    </source>
</evidence>
<protein>
    <submittedName>
        <fullName evidence="5">Translation initiation factor SUI1</fullName>
    </submittedName>
</protein>
<dbReference type="Gene3D" id="3.30.780.10">
    <property type="entry name" value="SUI1-like domain"/>
    <property type="match status" value="1"/>
</dbReference>
<feature type="compositionally biased region" description="Basic and acidic residues" evidence="3">
    <location>
        <begin position="1"/>
        <end position="12"/>
    </location>
</feature>
<evidence type="ECO:0000313" key="5">
    <source>
        <dbReference type="EMBL" id="ATB32174.1"/>
    </source>
</evidence>
<dbReference type="OrthoDB" id="5525040at2"/>
<organism evidence="5 6">
    <name type="scientific">Melittangium boletus DSM 14713</name>
    <dbReference type="NCBI Taxonomy" id="1294270"/>
    <lineage>
        <taxon>Bacteria</taxon>
        <taxon>Pseudomonadati</taxon>
        <taxon>Myxococcota</taxon>
        <taxon>Myxococcia</taxon>
        <taxon>Myxococcales</taxon>
        <taxon>Cystobacterineae</taxon>
        <taxon>Archangiaceae</taxon>
        <taxon>Melittangium</taxon>
    </lineage>
</organism>
<gene>
    <name evidence="5" type="ORF">MEBOL_005650</name>
</gene>
<keyword evidence="1" id="KW-0810">Translation regulation</keyword>
<feature type="compositionally biased region" description="Basic and acidic residues" evidence="3">
    <location>
        <begin position="45"/>
        <end position="60"/>
    </location>
</feature>
<feature type="region of interest" description="Disordered" evidence="3">
    <location>
        <begin position="1"/>
        <end position="60"/>
    </location>
</feature>
<feature type="domain" description="SUI1" evidence="4">
    <location>
        <begin position="49"/>
        <end position="115"/>
    </location>
</feature>
<dbReference type="InterPro" id="IPR001950">
    <property type="entry name" value="SUI1"/>
</dbReference>
<keyword evidence="2" id="KW-0648">Protein biosynthesis</keyword>
<dbReference type="SUPFAM" id="SSF55159">
    <property type="entry name" value="eIF1-like"/>
    <property type="match status" value="1"/>
</dbReference>
<evidence type="ECO:0000313" key="6">
    <source>
        <dbReference type="Proteomes" id="UP000217289"/>
    </source>
</evidence>
<evidence type="ECO:0000256" key="2">
    <source>
        <dbReference type="ARBA" id="ARBA00022917"/>
    </source>
</evidence>
<accession>A0A250IK72</accession>
<proteinExistence type="predicted"/>
<reference evidence="5 6" key="1">
    <citation type="submission" date="2017-06" db="EMBL/GenBank/DDBJ databases">
        <authorList>
            <person name="Kim H.J."/>
            <person name="Triplett B.A."/>
        </authorList>
    </citation>
    <scope>NUCLEOTIDE SEQUENCE [LARGE SCALE GENOMIC DNA]</scope>
    <source>
        <strain evidence="5 6">DSM 14713</strain>
    </source>
</reference>
<dbReference type="KEGG" id="mbd:MEBOL_005650"/>
<evidence type="ECO:0000256" key="1">
    <source>
        <dbReference type="ARBA" id="ARBA00022845"/>
    </source>
</evidence>